<evidence type="ECO:0000313" key="2">
    <source>
        <dbReference type="Proteomes" id="UP000186026"/>
    </source>
</evidence>
<keyword evidence="2" id="KW-1185">Reference proteome</keyword>
<accession>A0A1N7LCA0</accession>
<dbReference type="AlphaFoldDB" id="A0A1N7LCA0"/>
<sequence length="32" mass="3718">MGIFNKKDSRPNGLESDNFTTRLNYPLLFIDT</sequence>
<gene>
    <name evidence="1" type="ORF">SAMN05421761_103217</name>
</gene>
<name>A0A1N7LCA0_9BACT</name>
<dbReference type="Proteomes" id="UP000186026">
    <property type="component" value="Unassembled WGS sequence"/>
</dbReference>
<organism evidence="1 2">
    <name type="scientific">Belliella pelovolcani</name>
    <dbReference type="NCBI Taxonomy" id="529505"/>
    <lineage>
        <taxon>Bacteria</taxon>
        <taxon>Pseudomonadati</taxon>
        <taxon>Bacteroidota</taxon>
        <taxon>Cytophagia</taxon>
        <taxon>Cytophagales</taxon>
        <taxon>Cyclobacteriaceae</taxon>
        <taxon>Belliella</taxon>
    </lineage>
</organism>
<reference evidence="2" key="1">
    <citation type="submission" date="2017-01" db="EMBL/GenBank/DDBJ databases">
        <authorList>
            <person name="Varghese N."/>
            <person name="Submissions S."/>
        </authorList>
    </citation>
    <scope>NUCLEOTIDE SEQUENCE [LARGE SCALE GENOMIC DNA]</scope>
    <source>
        <strain evidence="2">DSM 46698</strain>
    </source>
</reference>
<protein>
    <submittedName>
        <fullName evidence="1">Uncharacterized protein</fullName>
    </submittedName>
</protein>
<proteinExistence type="predicted"/>
<evidence type="ECO:0000313" key="1">
    <source>
        <dbReference type="EMBL" id="SIS71429.1"/>
    </source>
</evidence>
<dbReference type="EMBL" id="FTOP01000003">
    <property type="protein sequence ID" value="SIS71429.1"/>
    <property type="molecule type" value="Genomic_DNA"/>
</dbReference>